<feature type="transmembrane region" description="Helical" evidence="6">
    <location>
        <begin position="133"/>
        <end position="152"/>
    </location>
</feature>
<dbReference type="Proteomes" id="UP000229055">
    <property type="component" value="Chromosome"/>
</dbReference>
<feature type="transmembrane region" description="Helical" evidence="6">
    <location>
        <begin position="100"/>
        <end position="121"/>
    </location>
</feature>
<feature type="transmembrane region" description="Helical" evidence="6">
    <location>
        <begin position="56"/>
        <end position="79"/>
    </location>
</feature>
<accession>A0A2D3TCV6</accession>
<comment type="subcellular location">
    <subcellularLocation>
        <location evidence="1">Membrane</location>
        <topology evidence="1">Multi-pass membrane protein</topology>
    </subcellularLocation>
</comment>
<protein>
    <submittedName>
        <fullName evidence="7">Cytosine permease</fullName>
    </submittedName>
</protein>
<keyword evidence="3 6" id="KW-0812">Transmembrane</keyword>
<feature type="transmembrane region" description="Helical" evidence="6">
    <location>
        <begin position="313"/>
        <end position="332"/>
    </location>
</feature>
<name>A0A2D3TCV6_9ENTR</name>
<feature type="transmembrane region" description="Helical" evidence="6">
    <location>
        <begin position="201"/>
        <end position="220"/>
    </location>
</feature>
<reference evidence="8" key="2">
    <citation type="submission" date="2017-11" db="EMBL/GenBank/DDBJ databases">
        <title>PacBio sequencing of new strain of the secondary endosymbiont Candidatus Hamiltonella defensa.</title>
        <authorList>
            <person name="Strand M.R."/>
            <person name="Oliver K."/>
        </authorList>
    </citation>
    <scope>NUCLEOTIDE SEQUENCE [LARGE SCALE GENOMIC DNA]</scope>
    <source>
        <strain evidence="8">ZA17</strain>
    </source>
</reference>
<feature type="transmembrane region" description="Helical" evidence="6">
    <location>
        <begin position="164"/>
        <end position="181"/>
    </location>
</feature>
<dbReference type="Gene3D" id="1.10.4160.10">
    <property type="entry name" value="Hydantoin permease"/>
    <property type="match status" value="1"/>
</dbReference>
<evidence type="ECO:0000256" key="5">
    <source>
        <dbReference type="ARBA" id="ARBA00023136"/>
    </source>
</evidence>
<dbReference type="Pfam" id="PF02133">
    <property type="entry name" value="Transp_cyt_pur"/>
    <property type="match status" value="1"/>
</dbReference>
<evidence type="ECO:0000256" key="2">
    <source>
        <dbReference type="ARBA" id="ARBA00008974"/>
    </source>
</evidence>
<dbReference type="InterPro" id="IPR001248">
    <property type="entry name" value="Pur-cyt_permease"/>
</dbReference>
<proteinExistence type="inferred from homology"/>
<dbReference type="CDD" id="cd11484">
    <property type="entry name" value="SLC-NCS1sbd_CobB-like"/>
    <property type="match status" value="1"/>
</dbReference>
<dbReference type="PANTHER" id="PTHR30569:SF0">
    <property type="entry name" value="CYTOSINE PERMEASE"/>
    <property type="match status" value="1"/>
</dbReference>
<feature type="transmembrane region" description="Helical" evidence="6">
    <location>
        <begin position="273"/>
        <end position="301"/>
    </location>
</feature>
<feature type="transmembrane region" description="Helical" evidence="6">
    <location>
        <begin position="338"/>
        <end position="360"/>
    </location>
</feature>
<dbReference type="GO" id="GO:0005886">
    <property type="term" value="C:plasma membrane"/>
    <property type="evidence" value="ECO:0007669"/>
    <property type="project" value="TreeGrafter"/>
</dbReference>
<keyword evidence="4 6" id="KW-1133">Transmembrane helix</keyword>
<dbReference type="PANTHER" id="PTHR30569">
    <property type="entry name" value="CYTOSINE TRANSPORTER CODB"/>
    <property type="match status" value="1"/>
</dbReference>
<evidence type="ECO:0000256" key="6">
    <source>
        <dbReference type="SAM" id="Phobius"/>
    </source>
</evidence>
<dbReference type="GO" id="GO:0015209">
    <property type="term" value="F:cytosine transmembrane transporter activity"/>
    <property type="evidence" value="ECO:0007669"/>
    <property type="project" value="InterPro"/>
</dbReference>
<dbReference type="RefSeq" id="WP_100096374.1">
    <property type="nucleotide sequence ID" value="NZ_CP017613.1"/>
</dbReference>
<organism evidence="7 8">
    <name type="scientific">Candidatus Williamhamiltonella defendens</name>
    <dbReference type="NCBI Taxonomy" id="138072"/>
    <lineage>
        <taxon>Bacteria</taxon>
        <taxon>Pseudomonadati</taxon>
        <taxon>Pseudomonadota</taxon>
        <taxon>Gammaproteobacteria</taxon>
        <taxon>Enterobacterales</taxon>
        <taxon>Enterobacteriaceae</taxon>
        <taxon>aphid secondary symbionts</taxon>
        <taxon>Candidatus Williamhamiltonella</taxon>
    </lineage>
</organism>
<evidence type="ECO:0000313" key="8">
    <source>
        <dbReference type="Proteomes" id="UP000229055"/>
    </source>
</evidence>
<comment type="similarity">
    <text evidence="2">Belongs to the purine-cytosine permease (2.A.39) family.</text>
</comment>
<dbReference type="InterPro" id="IPR030191">
    <property type="entry name" value="CodB"/>
</dbReference>
<evidence type="ECO:0000313" key="7">
    <source>
        <dbReference type="EMBL" id="ATW33609.1"/>
    </source>
</evidence>
<feature type="transmembrane region" description="Helical" evidence="6">
    <location>
        <begin position="29"/>
        <end position="50"/>
    </location>
</feature>
<reference evidence="8" key="1">
    <citation type="submission" date="2016-10" db="EMBL/GenBank/DDBJ databases">
        <authorList>
            <person name="Chevignon G."/>
        </authorList>
    </citation>
    <scope>NUCLEOTIDE SEQUENCE [LARGE SCALE GENOMIC DNA]</scope>
    <source>
        <strain evidence="8">ZA17</strain>
    </source>
</reference>
<evidence type="ECO:0000256" key="4">
    <source>
        <dbReference type="ARBA" id="ARBA00022989"/>
    </source>
</evidence>
<feature type="transmembrane region" description="Helical" evidence="6">
    <location>
        <begin position="232"/>
        <end position="253"/>
    </location>
</feature>
<sequence length="429" mass="45675">MKQKTFFETDYLTAPVPLEARHSLLSVTLVRVGMITALSQFMLGATLGYSMTFAQAMLATFLGSVILQFISLGLGIAGVREGLSTSLLARWCGFGRMGSVLFGMAIVISSLGWFGVQNAVFAKSLEYALGGRLGFVGCATLSGAVLTVLVAFGFRALSWTAKCAVPLFFLVIVWIFVTLLQKYHMIDIMTSSLSAGAPMTLSAAVTAVTGGFISAAIITPDISRYCQNQQHVFYMTLTTIIVGEIIVCGLAAVTAHALGTADVVTIMIQTSGWIGLLCVILAAIKVNDVILYSASLALANILEGAIGKKCSRIWLTMISGVIGTMLSIMGILDKFTDFLIMLGVVFPPIAGVMLVDYYILRTSRSVLEAARQTQALPSRASVPLIGWHAIAACVVGALVGITVERGIPSLNSLLVASLCYWLTHKICKK</sequence>
<keyword evidence="5 6" id="KW-0472">Membrane</keyword>
<dbReference type="EMBL" id="CP017613">
    <property type="protein sequence ID" value="ATW33609.1"/>
    <property type="molecule type" value="Genomic_DNA"/>
</dbReference>
<evidence type="ECO:0000256" key="3">
    <source>
        <dbReference type="ARBA" id="ARBA00022692"/>
    </source>
</evidence>
<evidence type="ECO:0000256" key="1">
    <source>
        <dbReference type="ARBA" id="ARBA00004141"/>
    </source>
</evidence>
<gene>
    <name evidence="7" type="ORF">BJP43_04180</name>
</gene>
<dbReference type="AlphaFoldDB" id="A0A2D3TCV6"/>
<feature type="transmembrane region" description="Helical" evidence="6">
    <location>
        <begin position="381"/>
        <end position="401"/>
    </location>
</feature>